<keyword evidence="4" id="KW-1185">Reference proteome</keyword>
<accession>A0ABV8Q4D7</accession>
<dbReference type="InterPro" id="IPR011042">
    <property type="entry name" value="6-blade_b-propeller_TolB-like"/>
</dbReference>
<comment type="similarity">
    <text evidence="1">Belongs to the TolB family.</text>
</comment>
<dbReference type="Gene3D" id="2.120.10.30">
    <property type="entry name" value="TolB, C-terminal domain"/>
    <property type="match status" value="1"/>
</dbReference>
<gene>
    <name evidence="3" type="ORF">ACFOYW_07255</name>
</gene>
<dbReference type="RefSeq" id="WP_390228168.1">
    <property type="nucleotide sequence ID" value="NZ_JBHSCN010000005.1"/>
</dbReference>
<dbReference type="PANTHER" id="PTHR36842:SF1">
    <property type="entry name" value="PROTEIN TOLB"/>
    <property type="match status" value="1"/>
</dbReference>
<proteinExistence type="inferred from homology"/>
<feature type="region of interest" description="Disordered" evidence="2">
    <location>
        <begin position="163"/>
        <end position="187"/>
    </location>
</feature>
<comment type="caution">
    <text evidence="3">The sequence shown here is derived from an EMBL/GenBank/DDBJ whole genome shotgun (WGS) entry which is preliminary data.</text>
</comment>
<reference evidence="4" key="1">
    <citation type="journal article" date="2019" name="Int. J. Syst. Evol. Microbiol.">
        <title>The Global Catalogue of Microorganisms (GCM) 10K type strain sequencing project: providing services to taxonomists for standard genome sequencing and annotation.</title>
        <authorList>
            <consortium name="The Broad Institute Genomics Platform"/>
            <consortium name="The Broad Institute Genome Sequencing Center for Infectious Disease"/>
            <person name="Wu L."/>
            <person name="Ma J."/>
        </authorList>
    </citation>
    <scope>NUCLEOTIDE SEQUENCE [LARGE SCALE GENOMIC DNA]</scope>
    <source>
        <strain evidence="4">CGMCC 1.10363</strain>
    </source>
</reference>
<evidence type="ECO:0000313" key="3">
    <source>
        <dbReference type="EMBL" id="MFC4243166.1"/>
    </source>
</evidence>
<feature type="compositionally biased region" description="Gly residues" evidence="2">
    <location>
        <begin position="173"/>
        <end position="183"/>
    </location>
</feature>
<dbReference type="PANTHER" id="PTHR36842">
    <property type="entry name" value="PROTEIN TOLB HOMOLOG"/>
    <property type="match status" value="1"/>
</dbReference>
<dbReference type="InterPro" id="IPR011659">
    <property type="entry name" value="WD40"/>
</dbReference>
<organism evidence="3 4">
    <name type="scientific">Gryllotalpicola reticulitermitis</name>
    <dbReference type="NCBI Taxonomy" id="1184153"/>
    <lineage>
        <taxon>Bacteria</taxon>
        <taxon>Bacillati</taxon>
        <taxon>Actinomycetota</taxon>
        <taxon>Actinomycetes</taxon>
        <taxon>Micrococcales</taxon>
        <taxon>Microbacteriaceae</taxon>
        <taxon>Gryllotalpicola</taxon>
    </lineage>
</organism>
<dbReference type="Proteomes" id="UP001595900">
    <property type="component" value="Unassembled WGS sequence"/>
</dbReference>
<dbReference type="EMBL" id="JBHSCN010000005">
    <property type="protein sequence ID" value="MFC4243166.1"/>
    <property type="molecule type" value="Genomic_DNA"/>
</dbReference>
<evidence type="ECO:0000256" key="2">
    <source>
        <dbReference type="SAM" id="MobiDB-lite"/>
    </source>
</evidence>
<sequence length="325" mass="34324">MARDFLPGQSATLWVHDLDTDASHPVLTSAELLFEAPNWTPDGALLVINGGGRLFTFPADATPETAVLSEVDLGGIPEINNDHVVAPDGASVYVSAADGHLYQVPLRGGEVRRVSHDRGNFHHYLHGISADGRVLSYIGLSWEGQQRFTNVYLLPLGGGGGGDSDGAADGDGDGVGTSDGASGGAADDVQLTDDAFQDDGAEFGLGPDGGEWVYFNSERAGGAPGHTQLFRMRPDGASVTQLTDDERVNWFPHPSPDGQQLVYVSYPTGIEGHPENISDVRIRLTTPEGGTGREIATVFGGQGAMNVASWAPDSRRFAYVSYSEV</sequence>
<name>A0ABV8Q4D7_9MICO</name>
<dbReference type="SUPFAM" id="SSF82171">
    <property type="entry name" value="DPP6 N-terminal domain-like"/>
    <property type="match status" value="1"/>
</dbReference>
<dbReference type="Pfam" id="PF07676">
    <property type="entry name" value="PD40"/>
    <property type="match status" value="1"/>
</dbReference>
<evidence type="ECO:0000313" key="4">
    <source>
        <dbReference type="Proteomes" id="UP001595900"/>
    </source>
</evidence>
<evidence type="ECO:0000256" key="1">
    <source>
        <dbReference type="ARBA" id="ARBA00009820"/>
    </source>
</evidence>
<protein>
    <submittedName>
        <fullName evidence="3">TolB family protein</fullName>
    </submittedName>
</protein>